<reference evidence="6" key="1">
    <citation type="submission" date="2021-12" db="EMBL/GenBank/DDBJ databases">
        <authorList>
            <person name="Martin H S."/>
        </authorList>
    </citation>
    <scope>NUCLEOTIDE SEQUENCE</scope>
</reference>
<accession>A0A8J9UL10</accession>
<evidence type="ECO:0000256" key="5">
    <source>
        <dbReference type="SAM" id="MobiDB-lite"/>
    </source>
</evidence>
<proteinExistence type="inferred from homology"/>
<gene>
    <name evidence="6" type="ORF">BINO364_LOCUS7906</name>
</gene>
<dbReference type="OrthoDB" id="5946508at2759"/>
<dbReference type="InterPro" id="IPR021475">
    <property type="entry name" value="Pants/Emi1-like"/>
</dbReference>
<dbReference type="PANTHER" id="PTHR28052:SF1">
    <property type="entry name" value="UPF0545 PROTEIN C22ORF39"/>
    <property type="match status" value="1"/>
</dbReference>
<evidence type="ECO:0000313" key="7">
    <source>
        <dbReference type="Proteomes" id="UP000838878"/>
    </source>
</evidence>
<comment type="similarity">
    <text evidence="1">Belongs to the UPF0545 family.</text>
</comment>
<feature type="region of interest" description="Disordered" evidence="5">
    <location>
        <begin position="1"/>
        <end position="27"/>
    </location>
</feature>
<keyword evidence="7" id="KW-1185">Reference proteome</keyword>
<feature type="compositionally biased region" description="Basic and acidic residues" evidence="5">
    <location>
        <begin position="1"/>
        <end position="18"/>
    </location>
</feature>
<sequence>MDNLKEKGEDFKDPKKSQEASSVEVPASIDPSEKWLIRDCEIYKDEYDECTSYKARFHQYFIYGESLDCNPWKRDYDNCRKWVDNKDVKAAQAVIKSEKIRRMTRLRAHYQNDVWKKRESPPEDWAGPLPDWMAKRDENTYLAQMAQQMREGTDENTSSSCVIM</sequence>
<feature type="non-terminal residue" evidence="6">
    <location>
        <position position="164"/>
    </location>
</feature>
<evidence type="ECO:0000256" key="2">
    <source>
        <dbReference type="ARBA" id="ARBA00043942"/>
    </source>
</evidence>
<evidence type="ECO:0000256" key="3">
    <source>
        <dbReference type="ARBA" id="ARBA00044072"/>
    </source>
</evidence>
<dbReference type="PANTHER" id="PTHR28052">
    <property type="entry name" value="UPF0545 PROTEIN C22ORF39"/>
    <property type="match status" value="1"/>
</dbReference>
<dbReference type="Proteomes" id="UP000838878">
    <property type="component" value="Chromosome 3"/>
</dbReference>
<dbReference type="EMBL" id="OV170223">
    <property type="protein sequence ID" value="CAH0721867.1"/>
    <property type="molecule type" value="Genomic_DNA"/>
</dbReference>
<name>A0A8J9UL10_9NEOP</name>
<dbReference type="GO" id="GO:0043083">
    <property type="term" value="C:synaptic cleft"/>
    <property type="evidence" value="ECO:0007669"/>
    <property type="project" value="UniProtKB-SubCell"/>
</dbReference>
<dbReference type="AlphaFoldDB" id="A0A8J9UL10"/>
<organism evidence="6 7">
    <name type="scientific">Brenthis ino</name>
    <name type="common">lesser marbled fritillary</name>
    <dbReference type="NCBI Taxonomy" id="405034"/>
    <lineage>
        <taxon>Eukaryota</taxon>
        <taxon>Metazoa</taxon>
        <taxon>Ecdysozoa</taxon>
        <taxon>Arthropoda</taxon>
        <taxon>Hexapoda</taxon>
        <taxon>Insecta</taxon>
        <taxon>Pterygota</taxon>
        <taxon>Neoptera</taxon>
        <taxon>Endopterygota</taxon>
        <taxon>Lepidoptera</taxon>
        <taxon>Glossata</taxon>
        <taxon>Ditrysia</taxon>
        <taxon>Papilionoidea</taxon>
        <taxon>Nymphalidae</taxon>
        <taxon>Heliconiinae</taxon>
        <taxon>Argynnini</taxon>
        <taxon>Brenthis</taxon>
    </lineage>
</organism>
<evidence type="ECO:0000313" key="6">
    <source>
        <dbReference type="EMBL" id="CAH0721867.1"/>
    </source>
</evidence>
<protein>
    <recommendedName>
        <fullName evidence="3">Synaptic plasticity regulator PANTS</fullName>
    </recommendedName>
    <alternativeName>
        <fullName evidence="4">Plasticity-associated neural transcript short</fullName>
    </alternativeName>
</protein>
<evidence type="ECO:0000256" key="4">
    <source>
        <dbReference type="ARBA" id="ARBA00044235"/>
    </source>
</evidence>
<dbReference type="Pfam" id="PF11326">
    <property type="entry name" value="PANTS-like"/>
    <property type="match status" value="1"/>
</dbReference>
<evidence type="ECO:0000256" key="1">
    <source>
        <dbReference type="ARBA" id="ARBA00006412"/>
    </source>
</evidence>
<comment type="subcellular location">
    <subcellularLocation>
        <location evidence="2">Synaptic cleft</location>
    </subcellularLocation>
</comment>